<dbReference type="Gene3D" id="3.30.420.10">
    <property type="entry name" value="Ribonuclease H-like superfamily/Ribonuclease H"/>
    <property type="match status" value="1"/>
</dbReference>
<dbReference type="EMBL" id="KN837115">
    <property type="protein sequence ID" value="KIJ44852.1"/>
    <property type="molecule type" value="Genomic_DNA"/>
</dbReference>
<feature type="region of interest" description="Disordered" evidence="1">
    <location>
        <begin position="460"/>
        <end position="485"/>
    </location>
</feature>
<gene>
    <name evidence="2" type="ORF">M422DRAFT_251844</name>
</gene>
<evidence type="ECO:0000256" key="1">
    <source>
        <dbReference type="SAM" id="MobiDB-lite"/>
    </source>
</evidence>
<evidence type="ECO:0000313" key="2">
    <source>
        <dbReference type="EMBL" id="KIJ44852.1"/>
    </source>
</evidence>
<feature type="compositionally biased region" description="Polar residues" evidence="1">
    <location>
        <begin position="104"/>
        <end position="120"/>
    </location>
</feature>
<reference evidence="2 3" key="1">
    <citation type="submission" date="2014-06" db="EMBL/GenBank/DDBJ databases">
        <title>Evolutionary Origins and Diversification of the Mycorrhizal Mutualists.</title>
        <authorList>
            <consortium name="DOE Joint Genome Institute"/>
            <consortium name="Mycorrhizal Genomics Consortium"/>
            <person name="Kohler A."/>
            <person name="Kuo A."/>
            <person name="Nagy L.G."/>
            <person name="Floudas D."/>
            <person name="Copeland A."/>
            <person name="Barry K.W."/>
            <person name="Cichocki N."/>
            <person name="Veneault-Fourrey C."/>
            <person name="LaButti K."/>
            <person name="Lindquist E.A."/>
            <person name="Lipzen A."/>
            <person name="Lundell T."/>
            <person name="Morin E."/>
            <person name="Murat C."/>
            <person name="Riley R."/>
            <person name="Ohm R."/>
            <person name="Sun H."/>
            <person name="Tunlid A."/>
            <person name="Henrissat B."/>
            <person name="Grigoriev I.V."/>
            <person name="Hibbett D.S."/>
            <person name="Martin F."/>
        </authorList>
    </citation>
    <scope>NUCLEOTIDE SEQUENCE [LARGE SCALE GENOMIC DNA]</scope>
    <source>
        <strain evidence="2 3">SS14</strain>
    </source>
</reference>
<feature type="region of interest" description="Disordered" evidence="1">
    <location>
        <begin position="102"/>
        <end position="122"/>
    </location>
</feature>
<dbReference type="OrthoDB" id="6511194at2759"/>
<keyword evidence="3" id="KW-1185">Reference proteome</keyword>
<dbReference type="PANTHER" id="PTHR35871">
    <property type="entry name" value="EXPRESSED PROTEIN"/>
    <property type="match status" value="1"/>
</dbReference>
<dbReference type="AlphaFoldDB" id="A0A0C9VR43"/>
<evidence type="ECO:0000313" key="3">
    <source>
        <dbReference type="Proteomes" id="UP000054279"/>
    </source>
</evidence>
<accession>A0A0C9VR43</accession>
<dbReference type="InterPro" id="IPR036397">
    <property type="entry name" value="RNaseH_sf"/>
</dbReference>
<protein>
    <submittedName>
        <fullName evidence="2">Uncharacterized protein</fullName>
    </submittedName>
</protein>
<dbReference type="Proteomes" id="UP000054279">
    <property type="component" value="Unassembled WGS sequence"/>
</dbReference>
<name>A0A0C9VR43_SPHS4</name>
<proteinExistence type="predicted"/>
<dbReference type="PANTHER" id="PTHR35871:SF1">
    <property type="entry name" value="CXC1-LIKE CYSTEINE CLUSTER ASSOCIATED WITH KDZ TRANSPOSASES DOMAIN-CONTAINING PROTEIN"/>
    <property type="match status" value="1"/>
</dbReference>
<dbReference type="HOGENOM" id="CLU_440867_0_0_1"/>
<organism evidence="2 3">
    <name type="scientific">Sphaerobolus stellatus (strain SS14)</name>
    <dbReference type="NCBI Taxonomy" id="990650"/>
    <lineage>
        <taxon>Eukaryota</taxon>
        <taxon>Fungi</taxon>
        <taxon>Dikarya</taxon>
        <taxon>Basidiomycota</taxon>
        <taxon>Agaricomycotina</taxon>
        <taxon>Agaricomycetes</taxon>
        <taxon>Phallomycetidae</taxon>
        <taxon>Geastrales</taxon>
        <taxon>Sphaerobolaceae</taxon>
        <taxon>Sphaerobolus</taxon>
    </lineage>
</organism>
<dbReference type="GO" id="GO:0003676">
    <property type="term" value="F:nucleic acid binding"/>
    <property type="evidence" value="ECO:0007669"/>
    <property type="project" value="InterPro"/>
</dbReference>
<sequence length="620" mass="70400">MLFVVESEDEGENIRMQGDSMDFEEKISSEDALQNFVKTLQEAQQAAQMEEKQRNRPGKCPKYYTDNSIRSKYHWAAKRRELAADRQTQFITQFFRGPKDAATRSLSCSPETVSEGSVTGNKVDESLSEMTLPQGQEESSRQSEVEVEVVNTPTANDKLQELLHDLCDYTLETATDQALDKLDWHNLPALRHIQAELTVKSKDKKIDVFFRGQINAMIGTLNLYLDPTLSYGWKESLVLAEKAAGHGVYHAYDPTEPARDSKGWVYQAEDIVTFLSSPAKQEQFPGKKFIISIWTACNWLHKLEWRFGKKRNGMYIDGHEKEDVVEYWSAFLNQMQKYFKCMVIYDNEGNATEPNGFPVEGGHFQIIMVTHDESTFFANDRQKTKWTHANEKAVPEPKGEGQSLMLSDFLTPGWGQLVDGDEEAYLLQQVDKAIDVFEGKTKGHAVGLFLFDNAPSHQQRAAPALSARRMPKGPSESGAHHKSGPRMCLGKFADDNTQDFYYPDNHPLMPGWFKGMEQIIKECGLWPKQGLNAQCEGFKCEAGGTDCCCRRLLFNQPYFINQKSALEELILSCGHICDFSPKFHCELNFIEQYWGAAKLCYRASPHTKNIDEMEANVLTA</sequence>